<keyword evidence="4" id="KW-0690">Ribosome biogenesis</keyword>
<dbReference type="PROSITE" id="PS50157">
    <property type="entry name" value="ZINC_FINGER_C2H2_2"/>
    <property type="match status" value="1"/>
</dbReference>
<dbReference type="OrthoDB" id="24683at2759"/>
<feature type="compositionally biased region" description="Basic residues" evidence="11">
    <location>
        <begin position="70"/>
        <end position="80"/>
    </location>
</feature>
<dbReference type="Proteomes" id="UP000325902">
    <property type="component" value="Unassembled WGS sequence"/>
</dbReference>
<dbReference type="InterPro" id="IPR013087">
    <property type="entry name" value="Znf_C2H2_type"/>
</dbReference>
<evidence type="ECO:0000313" key="13">
    <source>
        <dbReference type="EMBL" id="KAB2581013.1"/>
    </source>
</evidence>
<dbReference type="PANTHER" id="PTHR46095">
    <property type="entry name" value="ZINC FINGER PROTEIN 593"/>
    <property type="match status" value="1"/>
</dbReference>
<name>A0A5N5DTD8_9PEZI</name>
<sequence length="128" mass="14749">MPAIRGEKSKKKTRRYTRDVDQVYADLRSERHLQLYKETKAEEDLPALGKFYCTECAKWFESNDNLTSHQRGKPHKRRLRQLREEPHTQKESEAAVGLRSDNGTRTNRADKTGLSGAVEGMVVEEMVA</sequence>
<dbReference type="InterPro" id="IPR022755">
    <property type="entry name" value="Znf_C2H2_jaz"/>
</dbReference>
<evidence type="ECO:0000256" key="6">
    <source>
        <dbReference type="ARBA" id="ARBA00022771"/>
    </source>
</evidence>
<comment type="caution">
    <text evidence="13">The sequence shown here is derived from an EMBL/GenBank/DDBJ whole genome shotgun (WGS) entry which is preliminary data.</text>
</comment>
<dbReference type="GO" id="GO:0005737">
    <property type="term" value="C:cytoplasm"/>
    <property type="evidence" value="ECO:0007669"/>
    <property type="project" value="UniProtKB-SubCell"/>
</dbReference>
<dbReference type="Gene3D" id="3.30.160.60">
    <property type="entry name" value="Classic Zinc Finger"/>
    <property type="match status" value="1"/>
</dbReference>
<dbReference type="SUPFAM" id="SSF57667">
    <property type="entry name" value="beta-beta-alpha zinc fingers"/>
    <property type="match status" value="1"/>
</dbReference>
<protein>
    <submittedName>
        <fullName evidence="13">Zinc finger protein bud20</fullName>
    </submittedName>
</protein>
<dbReference type="PANTHER" id="PTHR46095:SF1">
    <property type="entry name" value="ZINC FINGER PROTEIN 593"/>
    <property type="match status" value="1"/>
</dbReference>
<evidence type="ECO:0000256" key="10">
    <source>
        <dbReference type="PROSITE-ProRule" id="PRU00042"/>
    </source>
</evidence>
<dbReference type="EMBL" id="VCHE01000002">
    <property type="protein sequence ID" value="KAB2581013.1"/>
    <property type="molecule type" value="Genomic_DNA"/>
</dbReference>
<evidence type="ECO:0000256" key="1">
    <source>
        <dbReference type="ARBA" id="ARBA00004123"/>
    </source>
</evidence>
<proteinExistence type="inferred from homology"/>
<evidence type="ECO:0000256" key="4">
    <source>
        <dbReference type="ARBA" id="ARBA00022517"/>
    </source>
</evidence>
<dbReference type="GO" id="GO:0042254">
    <property type="term" value="P:ribosome biogenesis"/>
    <property type="evidence" value="ECO:0007669"/>
    <property type="project" value="UniProtKB-KW"/>
</dbReference>
<reference evidence="13 14" key="1">
    <citation type="journal article" date="2019" name="Sci. Rep.">
        <title>A multi-omics analysis of the grapevine pathogen Lasiodiplodia theobromae reveals that temperature affects the expression of virulence- and pathogenicity-related genes.</title>
        <authorList>
            <person name="Felix C."/>
            <person name="Meneses R."/>
            <person name="Goncalves M.F.M."/>
            <person name="Tilleman L."/>
            <person name="Duarte A.S."/>
            <person name="Jorrin-Novo J.V."/>
            <person name="Van de Peer Y."/>
            <person name="Deforce D."/>
            <person name="Van Nieuwerburgh F."/>
            <person name="Esteves A.C."/>
            <person name="Alves A."/>
        </authorList>
    </citation>
    <scope>NUCLEOTIDE SEQUENCE [LARGE SCALE GENOMIC DNA]</scope>
    <source>
        <strain evidence="13 14">LA-SOL3</strain>
    </source>
</reference>
<dbReference type="AlphaFoldDB" id="A0A5N5DTD8"/>
<dbReference type="SMART" id="SM00451">
    <property type="entry name" value="ZnF_U1"/>
    <property type="match status" value="1"/>
</dbReference>
<evidence type="ECO:0000256" key="8">
    <source>
        <dbReference type="ARBA" id="ARBA00023242"/>
    </source>
</evidence>
<dbReference type="PROSITE" id="PS00028">
    <property type="entry name" value="ZINC_FINGER_C2H2_1"/>
    <property type="match status" value="1"/>
</dbReference>
<feature type="domain" description="C2H2-type" evidence="12">
    <location>
        <begin position="51"/>
        <end position="75"/>
    </location>
</feature>
<accession>A0A5N5DTD8</accession>
<dbReference type="InterPro" id="IPR051879">
    <property type="entry name" value="C2H2-ZF_Maturation_Protein"/>
</dbReference>
<gene>
    <name evidence="13" type="primary">bud20</name>
    <name evidence="13" type="ORF">DBV05_g483</name>
</gene>
<evidence type="ECO:0000256" key="7">
    <source>
        <dbReference type="ARBA" id="ARBA00022833"/>
    </source>
</evidence>
<dbReference type="FunFam" id="3.30.160.60:FF:000299">
    <property type="entry name" value="Zinc finger protein 593"/>
    <property type="match status" value="1"/>
</dbReference>
<evidence type="ECO:0000313" key="14">
    <source>
        <dbReference type="Proteomes" id="UP000325902"/>
    </source>
</evidence>
<keyword evidence="7" id="KW-0862">Zinc</keyword>
<keyword evidence="6 10" id="KW-0863">Zinc-finger</keyword>
<keyword evidence="14" id="KW-1185">Reference proteome</keyword>
<keyword evidence="3" id="KW-0963">Cytoplasm</keyword>
<dbReference type="InterPro" id="IPR003604">
    <property type="entry name" value="Matrin/U1-like-C_Znf_C2H2"/>
</dbReference>
<comment type="similarity">
    <text evidence="9">Belongs to the ZNF593/BUD20 C2H2-type zinc-finger protein family.</text>
</comment>
<dbReference type="GO" id="GO:0005634">
    <property type="term" value="C:nucleus"/>
    <property type="evidence" value="ECO:0007669"/>
    <property type="project" value="UniProtKB-SubCell"/>
</dbReference>
<dbReference type="GO" id="GO:0008270">
    <property type="term" value="F:zinc ion binding"/>
    <property type="evidence" value="ECO:0007669"/>
    <property type="project" value="UniProtKB-KW"/>
</dbReference>
<evidence type="ECO:0000259" key="12">
    <source>
        <dbReference type="PROSITE" id="PS50157"/>
    </source>
</evidence>
<dbReference type="GO" id="GO:0043021">
    <property type="term" value="F:ribonucleoprotein complex binding"/>
    <property type="evidence" value="ECO:0007669"/>
    <property type="project" value="UniProtKB-ARBA"/>
</dbReference>
<evidence type="ECO:0000256" key="5">
    <source>
        <dbReference type="ARBA" id="ARBA00022723"/>
    </source>
</evidence>
<dbReference type="Pfam" id="PF12171">
    <property type="entry name" value="zf-C2H2_jaz"/>
    <property type="match status" value="1"/>
</dbReference>
<dbReference type="InterPro" id="IPR036236">
    <property type="entry name" value="Znf_C2H2_sf"/>
</dbReference>
<evidence type="ECO:0000256" key="2">
    <source>
        <dbReference type="ARBA" id="ARBA00004496"/>
    </source>
</evidence>
<evidence type="ECO:0000256" key="11">
    <source>
        <dbReference type="SAM" id="MobiDB-lite"/>
    </source>
</evidence>
<feature type="region of interest" description="Disordered" evidence="11">
    <location>
        <begin position="64"/>
        <end position="119"/>
    </location>
</feature>
<feature type="compositionally biased region" description="Basic and acidic residues" evidence="11">
    <location>
        <begin position="81"/>
        <end position="93"/>
    </location>
</feature>
<keyword evidence="8" id="KW-0539">Nucleus</keyword>
<evidence type="ECO:0000256" key="3">
    <source>
        <dbReference type="ARBA" id="ARBA00022490"/>
    </source>
</evidence>
<dbReference type="GO" id="GO:0003676">
    <property type="term" value="F:nucleic acid binding"/>
    <property type="evidence" value="ECO:0007669"/>
    <property type="project" value="InterPro"/>
</dbReference>
<keyword evidence="5" id="KW-0479">Metal-binding</keyword>
<organism evidence="13 14">
    <name type="scientific">Lasiodiplodia theobromae</name>
    <dbReference type="NCBI Taxonomy" id="45133"/>
    <lineage>
        <taxon>Eukaryota</taxon>
        <taxon>Fungi</taxon>
        <taxon>Dikarya</taxon>
        <taxon>Ascomycota</taxon>
        <taxon>Pezizomycotina</taxon>
        <taxon>Dothideomycetes</taxon>
        <taxon>Dothideomycetes incertae sedis</taxon>
        <taxon>Botryosphaeriales</taxon>
        <taxon>Botryosphaeriaceae</taxon>
        <taxon>Lasiodiplodia</taxon>
    </lineage>
</organism>
<evidence type="ECO:0000256" key="9">
    <source>
        <dbReference type="ARBA" id="ARBA00038064"/>
    </source>
</evidence>
<comment type="subcellular location">
    <subcellularLocation>
        <location evidence="2">Cytoplasm</location>
    </subcellularLocation>
    <subcellularLocation>
        <location evidence="1">Nucleus</location>
    </subcellularLocation>
</comment>